<evidence type="ECO:0000256" key="7">
    <source>
        <dbReference type="SAM" id="MobiDB-lite"/>
    </source>
</evidence>
<dbReference type="PANTHER" id="PTHR20855:SF3">
    <property type="entry name" value="LD03007P"/>
    <property type="match status" value="1"/>
</dbReference>
<feature type="transmembrane region" description="Helical" evidence="8">
    <location>
        <begin position="282"/>
        <end position="308"/>
    </location>
</feature>
<feature type="transmembrane region" description="Helical" evidence="8">
    <location>
        <begin position="244"/>
        <end position="262"/>
    </location>
</feature>
<name>A0A4Y7M9R5_9CRUS</name>
<evidence type="ECO:0000256" key="8">
    <source>
        <dbReference type="SAM" id="Phobius"/>
    </source>
</evidence>
<dbReference type="EMBL" id="LR007093">
    <property type="protein sequence ID" value="SVE76712.1"/>
    <property type="molecule type" value="mRNA"/>
</dbReference>
<keyword evidence="6" id="KW-0862">Zinc</keyword>
<feature type="transmembrane region" description="Helical" evidence="8">
    <location>
        <begin position="320"/>
        <end position="339"/>
    </location>
</feature>
<evidence type="ECO:0000256" key="1">
    <source>
        <dbReference type="ARBA" id="ARBA00004141"/>
    </source>
</evidence>
<dbReference type="PANTHER" id="PTHR20855">
    <property type="entry name" value="ADIPOR/PROGESTIN RECEPTOR-RELATED"/>
    <property type="match status" value="1"/>
</dbReference>
<dbReference type="GO" id="GO:0046872">
    <property type="term" value="F:metal ion binding"/>
    <property type="evidence" value="ECO:0007669"/>
    <property type="project" value="UniProtKB-KW"/>
</dbReference>
<dbReference type="GO" id="GO:0016020">
    <property type="term" value="C:membrane"/>
    <property type="evidence" value="ECO:0007669"/>
    <property type="project" value="UniProtKB-SubCell"/>
</dbReference>
<feature type="transmembrane region" description="Helical" evidence="8">
    <location>
        <begin position="375"/>
        <end position="396"/>
    </location>
</feature>
<feature type="binding site" evidence="6">
    <location>
        <position position="223"/>
    </location>
    <ligand>
        <name>Zn(2+)</name>
        <dbReference type="ChEBI" id="CHEBI:29105"/>
    </ligand>
</feature>
<sequence length="397" mass="44432">MVDLLLSNMLGSELCESSIVHGITVLLTLLEVRRPPPPPETLINIALPEDGDELTQQSELFEQVCNERMQTRQEAVEGDDAEDETWLQSTRRSSENASTVLQDSISDEEETIADVANDSMDIDNLDPTDVATDVTLIAPNDPKSFPLEDRVQWKNPPAKPGEAYQPSLIEQIANVFTHGVCILPAVYATWLLMQRASTPTQFWAGLIYGIALVLLFTVSTAFHTTCCLCNNSRMRDFLHRGDRAMIYIFIASSYFPWLSLMPNLSIAAEVTSKSPSSLLPRILSSLGVSTLVAADLRWLVWFLAAMGILYQQIFHEKYKWLETLIYVLIGLLPSLPFVHGDDFQGVWELKLGGAFYIIGLIFFKADGRIPLAHAIWHIHVAFGASMHYYAVFTYLMG</sequence>
<comment type="similarity">
    <text evidence="2">Belongs to the ADIPOR family.</text>
</comment>
<feature type="region of interest" description="Disordered" evidence="7">
    <location>
        <begin position="70"/>
        <end position="97"/>
    </location>
</feature>
<dbReference type="AlphaFoldDB" id="A0A4Y7M9R5"/>
<feature type="compositionally biased region" description="Polar residues" evidence="7">
    <location>
        <begin position="86"/>
        <end position="97"/>
    </location>
</feature>
<evidence type="ECO:0000256" key="4">
    <source>
        <dbReference type="ARBA" id="ARBA00022989"/>
    </source>
</evidence>
<evidence type="ECO:0000256" key="2">
    <source>
        <dbReference type="ARBA" id="ARBA00007018"/>
    </source>
</evidence>
<feature type="compositionally biased region" description="Acidic residues" evidence="7">
    <location>
        <begin position="76"/>
        <end position="85"/>
    </location>
</feature>
<keyword evidence="4 8" id="KW-1133">Transmembrane helix</keyword>
<keyword evidence="6" id="KW-0479">Metal-binding</keyword>
<keyword evidence="5 8" id="KW-0472">Membrane</keyword>
<dbReference type="Pfam" id="PF03006">
    <property type="entry name" value="HlyIII"/>
    <property type="match status" value="1"/>
</dbReference>
<reference evidence="9" key="1">
    <citation type="submission" date="2018-08" db="EMBL/GenBank/DDBJ databases">
        <authorList>
            <person name="Cornetti L."/>
        </authorList>
    </citation>
    <scope>NUCLEOTIDE SEQUENCE</scope>
    <source>
        <strain evidence="9">FI-G-95-1_INB4-1</strain>
    </source>
</reference>
<feature type="binding site" evidence="6">
    <location>
        <position position="373"/>
    </location>
    <ligand>
        <name>Zn(2+)</name>
        <dbReference type="ChEBI" id="CHEBI:29105"/>
    </ligand>
</feature>
<keyword evidence="3 8" id="KW-0812">Transmembrane</keyword>
<comment type="subcellular location">
    <subcellularLocation>
        <location evidence="1">Membrane</location>
        <topology evidence="1">Multi-pass membrane protein</topology>
    </subcellularLocation>
</comment>
<evidence type="ECO:0000313" key="9">
    <source>
        <dbReference type="EMBL" id="SVE76712.1"/>
    </source>
</evidence>
<proteinExistence type="evidence at transcript level"/>
<evidence type="ECO:0000256" key="5">
    <source>
        <dbReference type="ARBA" id="ARBA00023136"/>
    </source>
</evidence>
<evidence type="ECO:0000256" key="3">
    <source>
        <dbReference type="ARBA" id="ARBA00022692"/>
    </source>
</evidence>
<gene>
    <name evidence="9" type="primary">EOG090X0FVK</name>
</gene>
<feature type="transmembrane region" description="Helical" evidence="8">
    <location>
        <begin position="202"/>
        <end position="223"/>
    </location>
</feature>
<protein>
    <submittedName>
        <fullName evidence="9">EOG090X0FVK</fullName>
    </submittedName>
</protein>
<feature type="binding site" evidence="6">
    <location>
        <position position="377"/>
    </location>
    <ligand>
        <name>Zn(2+)</name>
        <dbReference type="ChEBI" id="CHEBI:29105"/>
    </ligand>
</feature>
<organism evidence="9">
    <name type="scientific">Daphnia longispina</name>
    <dbReference type="NCBI Taxonomy" id="42846"/>
    <lineage>
        <taxon>Eukaryota</taxon>
        <taxon>Metazoa</taxon>
        <taxon>Ecdysozoa</taxon>
        <taxon>Arthropoda</taxon>
        <taxon>Crustacea</taxon>
        <taxon>Branchiopoda</taxon>
        <taxon>Diplostraca</taxon>
        <taxon>Cladocera</taxon>
        <taxon>Anomopoda</taxon>
        <taxon>Daphniidae</taxon>
        <taxon>Daphnia</taxon>
    </lineage>
</organism>
<feature type="transmembrane region" description="Helical" evidence="8">
    <location>
        <begin position="345"/>
        <end position="363"/>
    </location>
</feature>
<accession>A0A4Y7M9R5</accession>
<evidence type="ECO:0000256" key="6">
    <source>
        <dbReference type="PIRSR" id="PIRSR604254-1"/>
    </source>
</evidence>
<dbReference type="InterPro" id="IPR004254">
    <property type="entry name" value="AdipoR/HlyIII-related"/>
</dbReference>